<reference evidence="2" key="1">
    <citation type="submission" date="2021-02" db="EMBL/GenBank/DDBJ databases">
        <authorList>
            <person name="Palmer J.M."/>
        </authorList>
    </citation>
    <scope>NUCLEOTIDE SEQUENCE</scope>
    <source>
        <strain evidence="2">SCRP734</strain>
    </source>
</reference>
<feature type="region of interest" description="Disordered" evidence="1">
    <location>
        <begin position="58"/>
        <end position="127"/>
    </location>
</feature>
<evidence type="ECO:0000313" key="2">
    <source>
        <dbReference type="EMBL" id="KAG7385131.1"/>
    </source>
</evidence>
<comment type="caution">
    <text evidence="2">The sequence shown here is derived from an EMBL/GenBank/DDBJ whole genome shotgun (WGS) entry which is preliminary data.</text>
</comment>
<proteinExistence type="predicted"/>
<feature type="compositionally biased region" description="Low complexity" evidence="1">
    <location>
        <begin position="74"/>
        <end position="127"/>
    </location>
</feature>
<name>A0A8T1VV91_9STRA</name>
<gene>
    <name evidence="2" type="ORF">PHYPSEUDO_001844</name>
</gene>
<dbReference type="EMBL" id="JAGDFM010000129">
    <property type="protein sequence ID" value="KAG7385131.1"/>
    <property type="molecule type" value="Genomic_DNA"/>
</dbReference>
<sequence length="127" mass="12916">MTNLRVIVGFAAAAVAIATMTAAKNVKEQHLRDGRMLAEAVVEAAFLDSFANDMDSIDGILTSGSPLTEPPTTSPTTDDLTPLSTTEPTSDATVTPDATTTAPAATDESTPTSTTLSSDASASEPAD</sequence>
<protein>
    <submittedName>
        <fullName evidence="2">Uncharacterized protein</fullName>
    </submittedName>
</protein>
<evidence type="ECO:0000256" key="1">
    <source>
        <dbReference type="SAM" id="MobiDB-lite"/>
    </source>
</evidence>
<dbReference type="Proteomes" id="UP000694044">
    <property type="component" value="Unassembled WGS sequence"/>
</dbReference>
<dbReference type="AlphaFoldDB" id="A0A8T1VV91"/>
<evidence type="ECO:0000313" key="3">
    <source>
        <dbReference type="Proteomes" id="UP000694044"/>
    </source>
</evidence>
<accession>A0A8T1VV91</accession>
<keyword evidence="3" id="KW-1185">Reference proteome</keyword>
<organism evidence="2 3">
    <name type="scientific">Phytophthora pseudosyringae</name>
    <dbReference type="NCBI Taxonomy" id="221518"/>
    <lineage>
        <taxon>Eukaryota</taxon>
        <taxon>Sar</taxon>
        <taxon>Stramenopiles</taxon>
        <taxon>Oomycota</taxon>
        <taxon>Peronosporomycetes</taxon>
        <taxon>Peronosporales</taxon>
        <taxon>Peronosporaceae</taxon>
        <taxon>Phytophthora</taxon>
    </lineage>
</organism>